<dbReference type="OrthoDB" id="9803749at2"/>
<dbReference type="SUPFAM" id="SSF52833">
    <property type="entry name" value="Thioredoxin-like"/>
    <property type="match status" value="1"/>
</dbReference>
<name>A0A1W1ZD65_9BURK</name>
<keyword evidence="4" id="KW-1185">Reference proteome</keyword>
<dbReference type="InterPro" id="IPR036249">
    <property type="entry name" value="Thioredoxin-like_sf"/>
</dbReference>
<comment type="similarity">
    <text evidence="1 2">Belongs to the ArsC family.</text>
</comment>
<evidence type="ECO:0000256" key="1">
    <source>
        <dbReference type="ARBA" id="ARBA00007198"/>
    </source>
</evidence>
<sequence>MSIKIFGIPNCNTVKKARDWLVTNNVDHDFIDFKKQIPTESLLLGWLSNVGSDVLINRKGTTWRALTADQQLLAQTQGGAIELMISKPSIIKRPVLQQEGRILLGFDEAKYTDFFKHQE</sequence>
<evidence type="ECO:0000313" key="3">
    <source>
        <dbReference type="EMBL" id="SMC46296.1"/>
    </source>
</evidence>
<dbReference type="Gene3D" id="3.40.30.10">
    <property type="entry name" value="Glutaredoxin"/>
    <property type="match status" value="1"/>
</dbReference>
<accession>A0A1W1ZD65</accession>
<dbReference type="PANTHER" id="PTHR30041">
    <property type="entry name" value="ARSENATE REDUCTASE"/>
    <property type="match status" value="1"/>
</dbReference>
<dbReference type="RefSeq" id="WP_084283202.1">
    <property type="nucleotide sequence ID" value="NZ_FWXJ01000005.1"/>
</dbReference>
<organism evidence="3 4">
    <name type="scientific">Polynucleobacter kasalickyi</name>
    <dbReference type="NCBI Taxonomy" id="1938817"/>
    <lineage>
        <taxon>Bacteria</taxon>
        <taxon>Pseudomonadati</taxon>
        <taxon>Pseudomonadota</taxon>
        <taxon>Betaproteobacteria</taxon>
        <taxon>Burkholderiales</taxon>
        <taxon>Burkholderiaceae</taxon>
        <taxon>Polynucleobacter</taxon>
    </lineage>
</organism>
<dbReference type="PROSITE" id="PS51353">
    <property type="entry name" value="ARSC"/>
    <property type="match status" value="1"/>
</dbReference>
<dbReference type="PANTHER" id="PTHR30041:SF8">
    <property type="entry name" value="PROTEIN YFFB"/>
    <property type="match status" value="1"/>
</dbReference>
<proteinExistence type="inferred from homology"/>
<evidence type="ECO:0000256" key="2">
    <source>
        <dbReference type="PROSITE-ProRule" id="PRU01282"/>
    </source>
</evidence>
<gene>
    <name evidence="3" type="ORF">SAMN06296008_10539</name>
</gene>
<reference evidence="3 4" key="1">
    <citation type="submission" date="2017-04" db="EMBL/GenBank/DDBJ databases">
        <authorList>
            <person name="Afonso C.L."/>
            <person name="Miller P.J."/>
            <person name="Scott M.A."/>
            <person name="Spackman E."/>
            <person name="Goraichik I."/>
            <person name="Dimitrov K.M."/>
            <person name="Suarez D.L."/>
            <person name="Swayne D.E."/>
        </authorList>
    </citation>
    <scope>NUCLEOTIDE SEQUENCE [LARGE SCALE GENOMIC DNA]</scope>
    <source>
        <strain evidence="3 4">VK13</strain>
    </source>
</reference>
<dbReference type="STRING" id="1938817.SAMN06296008_10539"/>
<dbReference type="Pfam" id="PF03960">
    <property type="entry name" value="ArsC"/>
    <property type="match status" value="1"/>
</dbReference>
<dbReference type="NCBIfam" id="TIGR01617">
    <property type="entry name" value="arsC_related"/>
    <property type="match status" value="1"/>
</dbReference>
<evidence type="ECO:0000313" key="4">
    <source>
        <dbReference type="Proteomes" id="UP000192708"/>
    </source>
</evidence>
<protein>
    <submittedName>
        <fullName evidence="3">Transcriptional regulator, Spx/MgsR family</fullName>
    </submittedName>
</protein>
<dbReference type="AlphaFoldDB" id="A0A1W1ZD65"/>
<dbReference type="InterPro" id="IPR006660">
    <property type="entry name" value="Arsenate_reductase-like"/>
</dbReference>
<dbReference type="InterPro" id="IPR006504">
    <property type="entry name" value="Tscrpt_reg_Spx/MgsR"/>
</dbReference>
<dbReference type="Proteomes" id="UP000192708">
    <property type="component" value="Unassembled WGS sequence"/>
</dbReference>
<dbReference type="EMBL" id="FWXJ01000005">
    <property type="protein sequence ID" value="SMC46296.1"/>
    <property type="molecule type" value="Genomic_DNA"/>
</dbReference>